<dbReference type="Gene3D" id="2.60.40.10">
    <property type="entry name" value="Immunoglobulins"/>
    <property type="match status" value="1"/>
</dbReference>
<gene>
    <name evidence="6" type="ORF">JZ751_010133</name>
</gene>
<keyword evidence="7" id="KW-1185">Reference proteome</keyword>
<dbReference type="InterPro" id="IPR036179">
    <property type="entry name" value="Ig-like_dom_sf"/>
</dbReference>
<feature type="non-terminal residue" evidence="6">
    <location>
        <position position="1"/>
    </location>
</feature>
<organism evidence="6 7">
    <name type="scientific">Albula glossodonta</name>
    <name type="common">roundjaw bonefish</name>
    <dbReference type="NCBI Taxonomy" id="121402"/>
    <lineage>
        <taxon>Eukaryota</taxon>
        <taxon>Metazoa</taxon>
        <taxon>Chordata</taxon>
        <taxon>Craniata</taxon>
        <taxon>Vertebrata</taxon>
        <taxon>Euteleostomi</taxon>
        <taxon>Actinopterygii</taxon>
        <taxon>Neopterygii</taxon>
        <taxon>Teleostei</taxon>
        <taxon>Albuliformes</taxon>
        <taxon>Albulidae</taxon>
        <taxon>Albula</taxon>
    </lineage>
</organism>
<dbReference type="GO" id="GO:0004888">
    <property type="term" value="F:transmembrane signaling receptor activity"/>
    <property type="evidence" value="ECO:0007669"/>
    <property type="project" value="TreeGrafter"/>
</dbReference>
<dbReference type="Proteomes" id="UP000824540">
    <property type="component" value="Unassembled WGS sequence"/>
</dbReference>
<evidence type="ECO:0000256" key="1">
    <source>
        <dbReference type="ARBA" id="ARBA00004370"/>
    </source>
</evidence>
<dbReference type="OrthoDB" id="8920197at2759"/>
<feature type="signal peptide" evidence="4">
    <location>
        <begin position="1"/>
        <end position="18"/>
    </location>
</feature>
<proteinExistence type="predicted"/>
<keyword evidence="3" id="KW-0472">Membrane</keyword>
<evidence type="ECO:0000259" key="5">
    <source>
        <dbReference type="Pfam" id="PF07686"/>
    </source>
</evidence>
<dbReference type="PANTHER" id="PTHR11860:SF118">
    <property type="entry name" value="CMRF35-LIKE MOLECULE 3-RELATED"/>
    <property type="match status" value="1"/>
</dbReference>
<keyword evidence="4" id="KW-0732">Signal</keyword>
<keyword evidence="2" id="KW-0812">Transmembrane</keyword>
<dbReference type="Pfam" id="PF07686">
    <property type="entry name" value="V-set"/>
    <property type="match status" value="1"/>
</dbReference>
<evidence type="ECO:0000256" key="4">
    <source>
        <dbReference type="SAM" id="SignalP"/>
    </source>
</evidence>
<comment type="subcellular location">
    <subcellularLocation>
        <location evidence="1">Membrane</location>
    </subcellularLocation>
</comment>
<dbReference type="InterPro" id="IPR013783">
    <property type="entry name" value="Ig-like_fold"/>
</dbReference>
<dbReference type="GO" id="GO:0005886">
    <property type="term" value="C:plasma membrane"/>
    <property type="evidence" value="ECO:0007669"/>
    <property type="project" value="TreeGrafter"/>
</dbReference>
<sequence length="121" mass="14146">MRNLFIFTFCLTGVCVNCITVTGYEGGGAFIRCNYSQGYEKHNKYFCKDSAFYCKDQIRTENKNTCFEKDDKFSLYDNTAERYFTVWINNLQQEDSGVYQCGTDINYLPDVYTEVQLEVKT</sequence>
<feature type="domain" description="Immunoglobulin V-set" evidence="5">
    <location>
        <begin position="20"/>
        <end position="119"/>
    </location>
</feature>
<evidence type="ECO:0000313" key="7">
    <source>
        <dbReference type="Proteomes" id="UP000824540"/>
    </source>
</evidence>
<accession>A0A8T2MZS0</accession>
<dbReference type="PANTHER" id="PTHR11860">
    <property type="entry name" value="POLYMERIC-IMMUNOGLOBULIN RECEPTOR"/>
    <property type="match status" value="1"/>
</dbReference>
<dbReference type="EMBL" id="JAFBMS010000177">
    <property type="protein sequence ID" value="KAG9333789.1"/>
    <property type="molecule type" value="Genomic_DNA"/>
</dbReference>
<evidence type="ECO:0000256" key="3">
    <source>
        <dbReference type="ARBA" id="ARBA00023136"/>
    </source>
</evidence>
<dbReference type="SUPFAM" id="SSF48726">
    <property type="entry name" value="Immunoglobulin"/>
    <property type="match status" value="1"/>
</dbReference>
<evidence type="ECO:0000313" key="6">
    <source>
        <dbReference type="EMBL" id="KAG9333789.1"/>
    </source>
</evidence>
<reference evidence="6" key="1">
    <citation type="thesis" date="2021" institute="BYU ScholarsArchive" country="Provo, UT, USA">
        <title>Applications of and Algorithms for Genome Assembly and Genomic Analyses with an Emphasis on Marine Teleosts.</title>
        <authorList>
            <person name="Pickett B.D."/>
        </authorList>
    </citation>
    <scope>NUCLEOTIDE SEQUENCE</scope>
    <source>
        <strain evidence="6">HI-2016</strain>
    </source>
</reference>
<protein>
    <recommendedName>
        <fullName evidence="5">Immunoglobulin V-set domain-containing protein</fullName>
    </recommendedName>
</protein>
<dbReference type="InterPro" id="IPR013106">
    <property type="entry name" value="Ig_V-set"/>
</dbReference>
<evidence type="ECO:0000256" key="2">
    <source>
        <dbReference type="ARBA" id="ARBA00022692"/>
    </source>
</evidence>
<dbReference type="AlphaFoldDB" id="A0A8T2MZS0"/>
<comment type="caution">
    <text evidence="6">The sequence shown here is derived from an EMBL/GenBank/DDBJ whole genome shotgun (WGS) entry which is preliminary data.</text>
</comment>
<feature type="chain" id="PRO_5035870790" description="Immunoglobulin V-set domain-containing protein" evidence="4">
    <location>
        <begin position="19"/>
        <end position="121"/>
    </location>
</feature>
<name>A0A8T2MZS0_9TELE</name>
<dbReference type="InterPro" id="IPR050671">
    <property type="entry name" value="CD300_family_receptors"/>
</dbReference>